<organism evidence="2 3">
    <name type="scientific">candidate division GN15 bacterium</name>
    <dbReference type="NCBI Taxonomy" id="2072418"/>
    <lineage>
        <taxon>Bacteria</taxon>
        <taxon>candidate division GN15</taxon>
    </lineage>
</organism>
<feature type="domain" description="N-acetyltransferase" evidence="1">
    <location>
        <begin position="5"/>
        <end position="136"/>
    </location>
</feature>
<dbReference type="SUPFAM" id="SSF55729">
    <property type="entry name" value="Acyl-CoA N-acyltransferases (Nat)"/>
    <property type="match status" value="1"/>
</dbReference>
<dbReference type="PANTHER" id="PTHR43233:SF1">
    <property type="entry name" value="FAMILY N-ACETYLTRANSFERASE, PUTATIVE (AFU_ORTHOLOGUE AFUA_6G03350)-RELATED"/>
    <property type="match status" value="1"/>
</dbReference>
<protein>
    <submittedName>
        <fullName evidence="2">GNAT family N-acetyltransferase</fullName>
    </submittedName>
</protein>
<dbReference type="EMBL" id="PQAP01000088">
    <property type="protein sequence ID" value="PWB72347.1"/>
    <property type="molecule type" value="Genomic_DNA"/>
</dbReference>
<comment type="caution">
    <text evidence="2">The sequence shown here is derived from an EMBL/GenBank/DDBJ whole genome shotgun (WGS) entry which is preliminary data.</text>
</comment>
<dbReference type="AlphaFoldDB" id="A0A855X6T1"/>
<evidence type="ECO:0000313" key="2">
    <source>
        <dbReference type="EMBL" id="PWB72347.1"/>
    </source>
</evidence>
<dbReference type="CDD" id="cd04301">
    <property type="entry name" value="NAT_SF"/>
    <property type="match status" value="1"/>
</dbReference>
<dbReference type="InterPro" id="IPR016181">
    <property type="entry name" value="Acyl_CoA_acyltransferase"/>
</dbReference>
<dbReference type="PROSITE" id="PS51186">
    <property type="entry name" value="GNAT"/>
    <property type="match status" value="1"/>
</dbReference>
<name>A0A855X6T1_9BACT</name>
<proteinExistence type="predicted"/>
<dbReference type="Proteomes" id="UP000250918">
    <property type="component" value="Unassembled WGS sequence"/>
</dbReference>
<evidence type="ECO:0000259" key="1">
    <source>
        <dbReference type="PROSITE" id="PS51186"/>
    </source>
</evidence>
<dbReference type="Pfam" id="PF00583">
    <property type="entry name" value="Acetyltransf_1"/>
    <property type="match status" value="1"/>
</dbReference>
<keyword evidence="2" id="KW-0808">Transferase</keyword>
<dbReference type="PANTHER" id="PTHR43233">
    <property type="entry name" value="FAMILY N-ACETYLTRANSFERASE, PUTATIVE (AFU_ORTHOLOGUE AFUA_6G03350)-RELATED"/>
    <property type="match status" value="1"/>
</dbReference>
<dbReference type="Gene3D" id="3.40.630.30">
    <property type="match status" value="1"/>
</dbReference>
<dbReference type="GO" id="GO:0016747">
    <property type="term" value="F:acyltransferase activity, transferring groups other than amino-acyl groups"/>
    <property type="evidence" value="ECO:0007669"/>
    <property type="project" value="InterPro"/>
</dbReference>
<dbReference type="InterPro" id="IPR000182">
    <property type="entry name" value="GNAT_dom"/>
</dbReference>
<dbReference type="InterPro" id="IPR053144">
    <property type="entry name" value="Acetyltransferase_Butenolide"/>
</dbReference>
<evidence type="ECO:0000313" key="3">
    <source>
        <dbReference type="Proteomes" id="UP000250918"/>
    </source>
</evidence>
<reference evidence="2 3" key="1">
    <citation type="journal article" date="2018" name="ISME J.">
        <title>A methanotrophic archaeon couples anaerobic oxidation of methane to Fe(III) reduction.</title>
        <authorList>
            <person name="Cai C."/>
            <person name="Leu A.O."/>
            <person name="Xie G.J."/>
            <person name="Guo J."/>
            <person name="Feng Y."/>
            <person name="Zhao J.X."/>
            <person name="Tyson G.W."/>
            <person name="Yuan Z."/>
            <person name="Hu S."/>
        </authorList>
    </citation>
    <scope>NUCLEOTIDE SEQUENCE [LARGE SCALE GENOMIC DNA]</scope>
    <source>
        <strain evidence="2">FeB_12</strain>
    </source>
</reference>
<sequence>MRYAETIEGITPAQLQGFFVGWPNPPSPETHLAILRRAFKIILAIDDTSGRVVGFINAVSDGVYSVYLPLLEVLPAYRGKGIGKELVRRMLDGLREFYMVDLLCDPELQTFYERFGMFSRVGMAWRNFDRQSGARP</sequence>
<accession>A0A855X6T1</accession>
<gene>
    <name evidence="2" type="ORF">C3F09_06770</name>
</gene>